<dbReference type="CDD" id="cd00085">
    <property type="entry name" value="HNHc"/>
    <property type="match status" value="1"/>
</dbReference>
<dbReference type="Pfam" id="PF01844">
    <property type="entry name" value="HNH"/>
    <property type="match status" value="1"/>
</dbReference>
<dbReference type="GO" id="GO:0043596">
    <property type="term" value="C:nuclear replication fork"/>
    <property type="evidence" value="ECO:0007669"/>
    <property type="project" value="TreeGrafter"/>
</dbReference>
<feature type="domain" description="HNH" evidence="2">
    <location>
        <begin position="137"/>
        <end position="171"/>
    </location>
</feature>
<sequence>MISEIHYKGLYINFFIHIMGDKNNDRYTGKCIHASLLPTDENGLPCCRWCGKGVKPPRRTMCSPECVHELQLRTNGRYLRNCVYLRDKGICNICNQDTKKIAREAIKLDTPAREVFLQTHNISMKRKIWKQKHGGGLWDADHIIPVKKGGGQCGLENIRTLCIKCHKCVTKSLYDIK</sequence>
<name>A0A6C0IV75_9ZZZZ</name>
<dbReference type="InterPro" id="IPR003615">
    <property type="entry name" value="HNH_nuc"/>
</dbReference>
<evidence type="ECO:0000256" key="1">
    <source>
        <dbReference type="ARBA" id="ARBA00022801"/>
    </source>
</evidence>
<dbReference type="Gene3D" id="1.10.30.50">
    <property type="match status" value="1"/>
</dbReference>
<evidence type="ECO:0000259" key="2">
    <source>
        <dbReference type="Pfam" id="PF01844"/>
    </source>
</evidence>
<dbReference type="GO" id="GO:0008270">
    <property type="term" value="F:zinc ion binding"/>
    <property type="evidence" value="ECO:0007669"/>
    <property type="project" value="InterPro"/>
</dbReference>
<reference evidence="3" key="1">
    <citation type="journal article" date="2020" name="Nature">
        <title>Giant virus diversity and host interactions through global metagenomics.</title>
        <authorList>
            <person name="Schulz F."/>
            <person name="Roux S."/>
            <person name="Paez-Espino D."/>
            <person name="Jungbluth S."/>
            <person name="Walsh D.A."/>
            <person name="Denef V.J."/>
            <person name="McMahon K.D."/>
            <person name="Konstantinidis K.T."/>
            <person name="Eloe-Fadrosh E.A."/>
            <person name="Kyrpides N.C."/>
            <person name="Woyke T."/>
        </authorList>
    </citation>
    <scope>NUCLEOTIDE SEQUENCE</scope>
    <source>
        <strain evidence="3">GVMAG-M-3300024302-11</strain>
    </source>
</reference>
<proteinExistence type="predicted"/>
<dbReference type="GO" id="GO:0016787">
    <property type="term" value="F:hydrolase activity"/>
    <property type="evidence" value="ECO:0007669"/>
    <property type="project" value="UniProtKB-KW"/>
</dbReference>
<protein>
    <recommendedName>
        <fullName evidence="2">HNH domain-containing protein</fullName>
    </recommendedName>
</protein>
<dbReference type="GO" id="GO:0031297">
    <property type="term" value="P:replication fork processing"/>
    <property type="evidence" value="ECO:0007669"/>
    <property type="project" value="TreeGrafter"/>
</dbReference>
<keyword evidence="1" id="KW-0378">Hydrolase</keyword>
<dbReference type="GO" id="GO:0003676">
    <property type="term" value="F:nucleic acid binding"/>
    <property type="evidence" value="ECO:0007669"/>
    <property type="project" value="InterPro"/>
</dbReference>
<dbReference type="PANTHER" id="PTHR45766:SF6">
    <property type="entry name" value="SWI_SNF-RELATED MATRIX-ASSOCIATED ACTIN-DEPENDENT REGULATOR OF CHROMATIN SUBFAMILY A-LIKE PROTEIN 1"/>
    <property type="match status" value="1"/>
</dbReference>
<organism evidence="3">
    <name type="scientific">viral metagenome</name>
    <dbReference type="NCBI Taxonomy" id="1070528"/>
    <lineage>
        <taxon>unclassified sequences</taxon>
        <taxon>metagenomes</taxon>
        <taxon>organismal metagenomes</taxon>
    </lineage>
</organism>
<dbReference type="GO" id="GO:0006281">
    <property type="term" value="P:DNA repair"/>
    <property type="evidence" value="ECO:0007669"/>
    <property type="project" value="TreeGrafter"/>
</dbReference>
<evidence type="ECO:0000313" key="3">
    <source>
        <dbReference type="EMBL" id="QHT96355.1"/>
    </source>
</evidence>
<dbReference type="InterPro" id="IPR002711">
    <property type="entry name" value="HNH"/>
</dbReference>
<dbReference type="GO" id="GO:0004519">
    <property type="term" value="F:endonuclease activity"/>
    <property type="evidence" value="ECO:0007669"/>
    <property type="project" value="InterPro"/>
</dbReference>
<accession>A0A6C0IV75</accession>
<dbReference type="EMBL" id="MN740256">
    <property type="protein sequence ID" value="QHT96355.1"/>
    <property type="molecule type" value="Genomic_DNA"/>
</dbReference>
<dbReference type="AlphaFoldDB" id="A0A6C0IV75"/>
<dbReference type="PANTHER" id="PTHR45766">
    <property type="entry name" value="DNA ANNEALING HELICASE AND ENDONUCLEASE ZRANB3 FAMILY MEMBER"/>
    <property type="match status" value="1"/>
</dbReference>